<keyword evidence="4" id="KW-1185">Reference proteome</keyword>
<name>A0A226EYR5_FOLCA</name>
<keyword evidence="2" id="KW-0812">Transmembrane</keyword>
<sequence>MKSVPSLIIVKLRVHANLNRDNGKISSLNNASIIVATDDTWKNVIKTHFAVDLDPEIFAIRRTGPAGKAYCVTAKVASLVAEYKYNVKQCVAYIIQKEKKHSKMTKFIKSHISPILSMKRETLRRVLFPGVESFESGERLSPIKEASPEFSQDEMLTEKIYQENDTNFETTSNSSQHRERNFRTQSTNNCDPYGVLEVLQAQRERNRLRRRKSSTDMFLFIWLTAIVLLTLTLLDPWSGICKYFDQFDLHSGHSNLTQTNHGRYT</sequence>
<evidence type="ECO:0000313" key="3">
    <source>
        <dbReference type="EMBL" id="OXA62348.1"/>
    </source>
</evidence>
<protein>
    <submittedName>
        <fullName evidence="3">Uncharacterized protein</fullName>
    </submittedName>
</protein>
<organism evidence="3 4">
    <name type="scientific">Folsomia candida</name>
    <name type="common">Springtail</name>
    <dbReference type="NCBI Taxonomy" id="158441"/>
    <lineage>
        <taxon>Eukaryota</taxon>
        <taxon>Metazoa</taxon>
        <taxon>Ecdysozoa</taxon>
        <taxon>Arthropoda</taxon>
        <taxon>Hexapoda</taxon>
        <taxon>Collembola</taxon>
        <taxon>Entomobryomorpha</taxon>
        <taxon>Isotomoidea</taxon>
        <taxon>Isotomidae</taxon>
        <taxon>Proisotominae</taxon>
        <taxon>Folsomia</taxon>
    </lineage>
</organism>
<evidence type="ECO:0000256" key="1">
    <source>
        <dbReference type="SAM" id="MobiDB-lite"/>
    </source>
</evidence>
<proteinExistence type="predicted"/>
<evidence type="ECO:0000256" key="2">
    <source>
        <dbReference type="SAM" id="Phobius"/>
    </source>
</evidence>
<feature type="transmembrane region" description="Helical" evidence="2">
    <location>
        <begin position="217"/>
        <end position="234"/>
    </location>
</feature>
<dbReference type="Proteomes" id="UP000198287">
    <property type="component" value="Unassembled WGS sequence"/>
</dbReference>
<keyword evidence="2" id="KW-0472">Membrane</keyword>
<feature type="region of interest" description="Disordered" evidence="1">
    <location>
        <begin position="167"/>
        <end position="188"/>
    </location>
</feature>
<dbReference type="AlphaFoldDB" id="A0A226EYR5"/>
<accession>A0A226EYR5</accession>
<gene>
    <name evidence="3" type="ORF">Fcan01_00833</name>
</gene>
<comment type="caution">
    <text evidence="3">The sequence shown here is derived from an EMBL/GenBank/DDBJ whole genome shotgun (WGS) entry which is preliminary data.</text>
</comment>
<evidence type="ECO:0000313" key="4">
    <source>
        <dbReference type="Proteomes" id="UP000198287"/>
    </source>
</evidence>
<reference evidence="3 4" key="1">
    <citation type="submission" date="2015-12" db="EMBL/GenBank/DDBJ databases">
        <title>The genome of Folsomia candida.</title>
        <authorList>
            <person name="Faddeeva A."/>
            <person name="Derks M.F."/>
            <person name="Anvar Y."/>
            <person name="Smit S."/>
            <person name="Van Straalen N."/>
            <person name="Roelofs D."/>
        </authorList>
    </citation>
    <scope>NUCLEOTIDE SEQUENCE [LARGE SCALE GENOMIC DNA]</scope>
    <source>
        <strain evidence="3 4">VU population</strain>
        <tissue evidence="3">Whole body</tissue>
    </source>
</reference>
<keyword evidence="2" id="KW-1133">Transmembrane helix</keyword>
<dbReference type="EMBL" id="LNIX01000001">
    <property type="protein sequence ID" value="OXA62348.1"/>
    <property type="molecule type" value="Genomic_DNA"/>
</dbReference>